<comment type="caution">
    <text evidence="3">The sequence shown here is derived from an EMBL/GenBank/DDBJ whole genome shotgun (WGS) entry which is preliminary data.</text>
</comment>
<dbReference type="Pfam" id="PF00646">
    <property type="entry name" value="F-box"/>
    <property type="match status" value="1"/>
</dbReference>
<dbReference type="PROSITE" id="PS50181">
    <property type="entry name" value="FBOX"/>
    <property type="match status" value="1"/>
</dbReference>
<feature type="region of interest" description="Disordered" evidence="1">
    <location>
        <begin position="918"/>
        <end position="937"/>
    </location>
</feature>
<gene>
    <name evidence="3" type="ORF">B0J15DRAFT_448619</name>
</gene>
<dbReference type="PANTHER" id="PTHR31672">
    <property type="entry name" value="BNACNNG10540D PROTEIN"/>
    <property type="match status" value="1"/>
</dbReference>
<feature type="compositionally biased region" description="Polar residues" evidence="1">
    <location>
        <begin position="134"/>
        <end position="148"/>
    </location>
</feature>
<organism evidence="3 4">
    <name type="scientific">Fusarium solani</name>
    <name type="common">Filamentous fungus</name>
    <dbReference type="NCBI Taxonomy" id="169388"/>
    <lineage>
        <taxon>Eukaryota</taxon>
        <taxon>Fungi</taxon>
        <taxon>Dikarya</taxon>
        <taxon>Ascomycota</taxon>
        <taxon>Pezizomycotina</taxon>
        <taxon>Sordariomycetes</taxon>
        <taxon>Hypocreomycetidae</taxon>
        <taxon>Hypocreales</taxon>
        <taxon>Nectriaceae</taxon>
        <taxon>Fusarium</taxon>
        <taxon>Fusarium solani species complex</taxon>
    </lineage>
</organism>
<reference evidence="3" key="1">
    <citation type="journal article" date="2021" name="Nat. Commun.">
        <title>Genetic determinants of endophytism in the Arabidopsis root mycobiome.</title>
        <authorList>
            <person name="Mesny F."/>
            <person name="Miyauchi S."/>
            <person name="Thiergart T."/>
            <person name="Pickel B."/>
            <person name="Atanasova L."/>
            <person name="Karlsson M."/>
            <person name="Huettel B."/>
            <person name="Barry K.W."/>
            <person name="Haridas S."/>
            <person name="Chen C."/>
            <person name="Bauer D."/>
            <person name="Andreopoulos W."/>
            <person name="Pangilinan J."/>
            <person name="LaButti K."/>
            <person name="Riley R."/>
            <person name="Lipzen A."/>
            <person name="Clum A."/>
            <person name="Drula E."/>
            <person name="Henrissat B."/>
            <person name="Kohler A."/>
            <person name="Grigoriev I.V."/>
            <person name="Martin F.M."/>
            <person name="Hacquard S."/>
        </authorList>
    </citation>
    <scope>NUCLEOTIDE SEQUENCE</scope>
    <source>
        <strain evidence="3">FSSC 5 MPI-SDFR-AT-0091</strain>
    </source>
</reference>
<dbReference type="SUPFAM" id="SSF81383">
    <property type="entry name" value="F-box domain"/>
    <property type="match status" value="1"/>
</dbReference>
<dbReference type="SMART" id="SM00256">
    <property type="entry name" value="FBOX"/>
    <property type="match status" value="1"/>
</dbReference>
<dbReference type="Proteomes" id="UP000736672">
    <property type="component" value="Unassembled WGS sequence"/>
</dbReference>
<evidence type="ECO:0000313" key="3">
    <source>
        <dbReference type="EMBL" id="KAH7250766.1"/>
    </source>
</evidence>
<feature type="compositionally biased region" description="Basic and acidic residues" evidence="1">
    <location>
        <begin position="149"/>
        <end position="163"/>
    </location>
</feature>
<feature type="region of interest" description="Disordered" evidence="1">
    <location>
        <begin position="196"/>
        <end position="216"/>
    </location>
</feature>
<dbReference type="AlphaFoldDB" id="A0A9P9KB51"/>
<keyword evidence="4" id="KW-1185">Reference proteome</keyword>
<evidence type="ECO:0000313" key="4">
    <source>
        <dbReference type="Proteomes" id="UP000736672"/>
    </source>
</evidence>
<dbReference type="InterPro" id="IPR050796">
    <property type="entry name" value="SCF_F-box_component"/>
</dbReference>
<proteinExistence type="predicted"/>
<feature type="domain" description="F-box" evidence="2">
    <location>
        <begin position="400"/>
        <end position="446"/>
    </location>
</feature>
<evidence type="ECO:0000259" key="2">
    <source>
        <dbReference type="PROSITE" id="PS50181"/>
    </source>
</evidence>
<protein>
    <recommendedName>
        <fullName evidence="2">F-box domain-containing protein</fullName>
    </recommendedName>
</protein>
<name>A0A9P9KB51_FUSSL</name>
<dbReference type="InterPro" id="IPR001810">
    <property type="entry name" value="F-box_dom"/>
</dbReference>
<dbReference type="EMBL" id="JAGTJS010000012">
    <property type="protein sequence ID" value="KAH7250766.1"/>
    <property type="molecule type" value="Genomic_DNA"/>
</dbReference>
<accession>A0A9P9KB51</accession>
<dbReference type="OrthoDB" id="1918685at2759"/>
<feature type="region of interest" description="Disordered" evidence="1">
    <location>
        <begin position="133"/>
        <end position="174"/>
    </location>
</feature>
<dbReference type="InterPro" id="IPR036047">
    <property type="entry name" value="F-box-like_dom_sf"/>
</dbReference>
<sequence length="937" mass="105385">MPNESVTLDPAAVTYSAGTFELFPVIRDILRTRYCVPGSIFLVEGVERVSVSRSGRWQAVRLLLGDGAICIQALLGANMHRFVQMGEVALGAYIRCEVFHAKWQNIEDRTMVTLVVEDLVTVGWNESYRALGQDQESVTQPYPATSEQPPRESKDVQSEELKATVKPSSLHTGDFDFGDDEEAAEEAFEDFETLAYPTKPKPQQKPQQPIALPRDWHDPQTPLKLTTLRSIPHLPYKQNWSCNVLAIVASLSDVEPSNLPPHRQRTARLADPSTSKQVHLTVFLDPEEFNPRVGSAVLLVGVKNHRFDGGSLKKYESDRKNGRWWFEDPLELGWCDVEGIKACHAINTMQITTDQPFQKALASPSHGRTKKQAIDDFLADLSPWDILYLRGRIRDATIVLSGLQDLPPELICLILSYLSVKDFRACRLVCKAWATAWTQDSVLARACRNFFPGLLETYPTTPGRQLFSMAIRKRKKWQRPFSKYTWMRWNQGLSSIFRESTPPSQLGPVPVDSWYPSLYAKEKLAWQPRLDRVIVDDLRTRERHRFLPPGGAMSGTQFRLVCISDQLLVMREANQPNRKIFITNLATKEWKTISLPGPFATAHTEAKTVGIGTSTGQIVVFTWGGKTTQLDLTKVQTCPPGSERLFGGVANVLPHPTQDNVVFGVWACSRKISNFKQISFVVIKFEDGQPVWWATEDIPNPRRHANKECNQESYLGLSFACRKSDNCGSFALGIYRSQNQVQTLPGICYGCLPATRVGDWGAVSFNVLTQTFKHYEYRSSRPDLLWIGSPQPHLTVGRELLFVDAHLWNEDLLLAASTADGNMRIDLHLQTIHPVGSGFSGEPRWAPIRLRDSVHAARTRIFQDDDFVVVPTIGGVVMFEPSDSPSEGRPVDDYVDSLDTPQPLDRWKSETLILIKDDPAPESPSARASLLRLVNNQ</sequence>
<dbReference type="Gene3D" id="1.20.1280.50">
    <property type="match status" value="1"/>
</dbReference>
<evidence type="ECO:0000256" key="1">
    <source>
        <dbReference type="SAM" id="MobiDB-lite"/>
    </source>
</evidence>
<dbReference type="CDD" id="cd09917">
    <property type="entry name" value="F-box_SF"/>
    <property type="match status" value="1"/>
</dbReference>